<dbReference type="AlphaFoldDB" id="A0A665V7D5"/>
<reference evidence="6" key="1">
    <citation type="submission" date="2021-04" db="EMBL/GenBank/DDBJ databases">
        <authorList>
            <consortium name="Wellcome Sanger Institute Data Sharing"/>
        </authorList>
    </citation>
    <scope>NUCLEOTIDE SEQUENCE [LARGE SCALE GENOMIC DNA]</scope>
</reference>
<protein>
    <submittedName>
        <fullName evidence="6">AT-rich interaction domain 6</fullName>
    </submittedName>
</protein>
<reference evidence="6" key="2">
    <citation type="submission" date="2025-08" db="UniProtKB">
        <authorList>
            <consortium name="Ensembl"/>
        </authorList>
    </citation>
    <scope>IDENTIFICATION</scope>
</reference>
<dbReference type="FunFam" id="1.10.150.60:FF:000015">
    <property type="entry name" value="AT-rich interactive domain-containing protein 5B"/>
    <property type="match status" value="1"/>
</dbReference>
<evidence type="ECO:0000256" key="1">
    <source>
        <dbReference type="ARBA" id="ARBA00023015"/>
    </source>
</evidence>
<dbReference type="GO" id="GO:0006357">
    <property type="term" value="P:regulation of transcription by RNA polymerase II"/>
    <property type="evidence" value="ECO:0007669"/>
    <property type="project" value="TreeGrafter"/>
</dbReference>
<dbReference type="SMART" id="SM00501">
    <property type="entry name" value="BRIGHT"/>
    <property type="match status" value="1"/>
</dbReference>
<feature type="region of interest" description="Disordered" evidence="4">
    <location>
        <begin position="282"/>
        <end position="338"/>
    </location>
</feature>
<feature type="compositionally biased region" description="Basic and acidic residues" evidence="4">
    <location>
        <begin position="246"/>
        <end position="261"/>
    </location>
</feature>
<feature type="region of interest" description="Disordered" evidence="4">
    <location>
        <begin position="215"/>
        <end position="268"/>
    </location>
</feature>
<sequence length="537" mass="60462">MVYEEAREERSEDPAEEVTEDRFLKELYLFMKKRDTPIERIPHLGFKQIDLFVMFKTVSDLGGYHQVTAQQMWKQVYNRLGGNPRSTSAATCTRRHYEKLLLPYECHLKGRSIDALLLSDPQGSLFQPPLHYRHYYHRDHKILPPYVQFSPVLTSPRLPAPEPYFAFHPPHLSPTDRVSEPLEHLRHLAEKYKSSSGLTEPLNLSVKALSQETHRNPVSSFSPPSSSKTPKFLNKPFPLYTSNHPEAARNEGREAQDDKADVGTSSFSYPEKVREAYVTDVKTTAASGSPTPRADEGPAARAQKPSSPKTDFTNWPREDRAGLNISHSPPGLPRDNQGKMEIQIPLSVLHSWLRLYGAPAMLHRAKQQHITDEEEPSRQRDADAHFAGQLIHSSPAAEDLRLRPRSRPSPPRTTETSGNPHNTGQDHFTSYKSLTSGDRDQQDFIRNYSCKPSNCWDGHNKESHVSHIPVKNDSIPGALQQDATAANSYDEDASRGGKEQSEPGPPTVLMLNSASTSLLQLTTEEVMKLKKIISSSF</sequence>
<feature type="compositionally biased region" description="Low complexity" evidence="4">
    <location>
        <begin position="217"/>
        <end position="227"/>
    </location>
</feature>
<evidence type="ECO:0000259" key="5">
    <source>
        <dbReference type="PROSITE" id="PS51011"/>
    </source>
</evidence>
<feature type="compositionally biased region" description="Polar residues" evidence="4">
    <location>
        <begin position="413"/>
        <end position="436"/>
    </location>
</feature>
<dbReference type="PROSITE" id="PS51011">
    <property type="entry name" value="ARID"/>
    <property type="match status" value="1"/>
</dbReference>
<dbReference type="Pfam" id="PF01388">
    <property type="entry name" value="ARID"/>
    <property type="match status" value="1"/>
</dbReference>
<feature type="domain" description="ARID" evidence="5">
    <location>
        <begin position="17"/>
        <end position="109"/>
    </location>
</feature>
<dbReference type="InterPro" id="IPR036431">
    <property type="entry name" value="ARID_dom_sf"/>
</dbReference>
<dbReference type="Gene3D" id="1.10.150.60">
    <property type="entry name" value="ARID DNA-binding domain"/>
    <property type="match status" value="1"/>
</dbReference>
<dbReference type="CDD" id="cd16869">
    <property type="entry name" value="ARID_ARID5"/>
    <property type="match status" value="1"/>
</dbReference>
<dbReference type="Ensembl" id="ENSENLT00000028424.1">
    <property type="protein sequence ID" value="ENSENLP00000027591.1"/>
    <property type="gene ID" value="ENSENLG00000012375.1"/>
</dbReference>
<name>A0A665V7D5_ECHNA</name>
<keyword evidence="1" id="KW-0805">Transcription regulation</keyword>
<dbReference type="PANTHER" id="PTHR13964">
    <property type="entry name" value="RBP-RELATED"/>
    <property type="match status" value="1"/>
</dbReference>
<organism evidence="6 7">
    <name type="scientific">Echeneis naucrates</name>
    <name type="common">Live sharksucker</name>
    <dbReference type="NCBI Taxonomy" id="173247"/>
    <lineage>
        <taxon>Eukaryota</taxon>
        <taxon>Metazoa</taxon>
        <taxon>Chordata</taxon>
        <taxon>Craniata</taxon>
        <taxon>Vertebrata</taxon>
        <taxon>Euteleostomi</taxon>
        <taxon>Actinopterygii</taxon>
        <taxon>Neopterygii</taxon>
        <taxon>Teleostei</taxon>
        <taxon>Neoteleostei</taxon>
        <taxon>Acanthomorphata</taxon>
        <taxon>Carangaria</taxon>
        <taxon>Carangiformes</taxon>
        <taxon>Echeneidae</taxon>
        <taxon>Echeneis</taxon>
    </lineage>
</organism>
<dbReference type="InterPro" id="IPR001606">
    <property type="entry name" value="ARID_dom"/>
</dbReference>
<dbReference type="SUPFAM" id="SSF46774">
    <property type="entry name" value="ARID-like"/>
    <property type="match status" value="1"/>
</dbReference>
<feature type="compositionally biased region" description="Basic and acidic residues" evidence="4">
    <location>
        <begin position="492"/>
        <end position="501"/>
    </location>
</feature>
<accession>A0A665V7D5</accession>
<keyword evidence="7" id="KW-1185">Reference proteome</keyword>
<dbReference type="GO" id="GO:0005634">
    <property type="term" value="C:nucleus"/>
    <property type="evidence" value="ECO:0007669"/>
    <property type="project" value="TreeGrafter"/>
</dbReference>
<evidence type="ECO:0000256" key="2">
    <source>
        <dbReference type="ARBA" id="ARBA00023163"/>
    </source>
</evidence>
<evidence type="ECO:0000313" key="6">
    <source>
        <dbReference type="Ensembl" id="ENSENLP00000027591.1"/>
    </source>
</evidence>
<dbReference type="InterPro" id="IPR051232">
    <property type="entry name" value="ARID/SWI1_ChromRemod"/>
</dbReference>
<dbReference type="PANTHER" id="PTHR13964:SF25">
    <property type="entry name" value="AT-RICH INTERACTIVE DOMAIN-CONTAINING PROTEIN 5A"/>
    <property type="match status" value="1"/>
</dbReference>
<gene>
    <name evidence="6" type="primary">arid6</name>
</gene>
<evidence type="ECO:0000256" key="3">
    <source>
        <dbReference type="ARBA" id="ARBA00023242"/>
    </source>
</evidence>
<feature type="region of interest" description="Disordered" evidence="4">
    <location>
        <begin position="483"/>
        <end position="507"/>
    </location>
</feature>
<dbReference type="GO" id="GO:0000976">
    <property type="term" value="F:transcription cis-regulatory region binding"/>
    <property type="evidence" value="ECO:0007669"/>
    <property type="project" value="TreeGrafter"/>
</dbReference>
<evidence type="ECO:0000256" key="4">
    <source>
        <dbReference type="SAM" id="MobiDB-lite"/>
    </source>
</evidence>
<reference evidence="6" key="3">
    <citation type="submission" date="2025-09" db="UniProtKB">
        <authorList>
            <consortium name="Ensembl"/>
        </authorList>
    </citation>
    <scope>IDENTIFICATION</scope>
</reference>
<dbReference type="SMART" id="SM01014">
    <property type="entry name" value="ARID"/>
    <property type="match status" value="1"/>
</dbReference>
<proteinExistence type="predicted"/>
<dbReference type="Proteomes" id="UP000472264">
    <property type="component" value="Chromosome 12"/>
</dbReference>
<keyword evidence="3" id="KW-0539">Nucleus</keyword>
<keyword evidence="2" id="KW-0804">Transcription</keyword>
<feature type="compositionally biased region" description="Polar residues" evidence="4">
    <location>
        <begin position="304"/>
        <end position="313"/>
    </location>
</feature>
<evidence type="ECO:0000313" key="7">
    <source>
        <dbReference type="Proteomes" id="UP000472264"/>
    </source>
</evidence>
<feature type="region of interest" description="Disordered" evidence="4">
    <location>
        <begin position="388"/>
        <end position="437"/>
    </location>
</feature>